<evidence type="ECO:0000313" key="1">
    <source>
        <dbReference type="EMBL" id="CAI9172789.1"/>
    </source>
</evidence>
<gene>
    <name evidence="1" type="ORF">MRATA1EN1_LOCUS21751</name>
</gene>
<dbReference type="Proteomes" id="UP001176941">
    <property type="component" value="Chromosome 33"/>
</dbReference>
<dbReference type="EMBL" id="OX459969">
    <property type="protein sequence ID" value="CAI9172789.1"/>
    <property type="molecule type" value="Genomic_DNA"/>
</dbReference>
<reference evidence="1" key="1">
    <citation type="submission" date="2023-04" db="EMBL/GenBank/DDBJ databases">
        <authorList>
            <consortium name="ELIXIR-Norway"/>
        </authorList>
    </citation>
    <scope>NUCLEOTIDE SEQUENCE [LARGE SCALE GENOMIC DNA]</scope>
</reference>
<protein>
    <submittedName>
        <fullName evidence="1">Uncharacterized protein</fullName>
    </submittedName>
</protein>
<sequence length="112" mass="12228">MSRNPPTLLSAPDGVTGNQLGHRFASVCKMDTNLPFHFICPSDRWLIDHAVCTQDECKHSSLSPTLNVTPDSQACVLCRQVVKAPHLCPQVPKPAHHYMSLVILNTPAGTSQ</sequence>
<evidence type="ECO:0000313" key="2">
    <source>
        <dbReference type="Proteomes" id="UP001176941"/>
    </source>
</evidence>
<name>A0ABN8ZG81_RANTA</name>
<accession>A0ABN8ZG81</accession>
<keyword evidence="2" id="KW-1185">Reference proteome</keyword>
<proteinExistence type="predicted"/>
<organism evidence="1 2">
    <name type="scientific">Rangifer tarandus platyrhynchus</name>
    <name type="common">Svalbard reindeer</name>
    <dbReference type="NCBI Taxonomy" id="3082113"/>
    <lineage>
        <taxon>Eukaryota</taxon>
        <taxon>Metazoa</taxon>
        <taxon>Chordata</taxon>
        <taxon>Craniata</taxon>
        <taxon>Vertebrata</taxon>
        <taxon>Euteleostomi</taxon>
        <taxon>Mammalia</taxon>
        <taxon>Eutheria</taxon>
        <taxon>Laurasiatheria</taxon>
        <taxon>Artiodactyla</taxon>
        <taxon>Ruminantia</taxon>
        <taxon>Pecora</taxon>
        <taxon>Cervidae</taxon>
        <taxon>Odocoileinae</taxon>
        <taxon>Rangifer</taxon>
    </lineage>
</organism>